<keyword evidence="4 9" id="KW-0812">Transmembrane</keyword>
<comment type="similarity">
    <text evidence="2 9">Belongs to the V-ATPase 116 kDa subunit family.</text>
</comment>
<dbReference type="PANTHER" id="PTHR11629">
    <property type="entry name" value="VACUOLAR PROTON ATPASES"/>
    <property type="match status" value="1"/>
</dbReference>
<reference evidence="10 11" key="1">
    <citation type="journal article" date="2012" name="BMC Genomics">
        <title>Comparative genomic analysis and phylogenetic position of Theileria equi.</title>
        <authorList>
            <person name="Kappmeyer L.S."/>
            <person name="Thiagarajan M."/>
            <person name="Herndon D.R."/>
            <person name="Ramsay J.D."/>
            <person name="Caler E."/>
            <person name="Djikeng A."/>
            <person name="Gillespie J.J."/>
            <person name="Lau A.O."/>
            <person name="Roalson E.H."/>
            <person name="Silva J.C."/>
            <person name="Silva M.G."/>
            <person name="Suarez C.E."/>
            <person name="Ueti M.W."/>
            <person name="Nene V.M."/>
            <person name="Mealey R.H."/>
            <person name="Knowles D.P."/>
            <person name="Brayton K.A."/>
        </authorList>
    </citation>
    <scope>NUCLEOTIDE SEQUENCE [LARGE SCALE GENOMIC DNA]</scope>
    <source>
        <strain evidence="10 11">WA</strain>
    </source>
</reference>
<feature type="transmembrane region" description="Helical" evidence="9">
    <location>
        <begin position="466"/>
        <end position="490"/>
    </location>
</feature>
<evidence type="ECO:0000256" key="1">
    <source>
        <dbReference type="ARBA" id="ARBA00004141"/>
    </source>
</evidence>
<organism evidence="10 11">
    <name type="scientific">Theileria equi strain WA</name>
    <dbReference type="NCBI Taxonomy" id="1537102"/>
    <lineage>
        <taxon>Eukaryota</taxon>
        <taxon>Sar</taxon>
        <taxon>Alveolata</taxon>
        <taxon>Apicomplexa</taxon>
        <taxon>Aconoidasida</taxon>
        <taxon>Piroplasmida</taxon>
        <taxon>Theileriidae</taxon>
        <taxon>Theileria</taxon>
    </lineage>
</organism>
<dbReference type="STRING" id="1537102.L0B249"/>
<keyword evidence="8 9" id="KW-0472">Membrane</keyword>
<feature type="transmembrane region" description="Helical" evidence="9">
    <location>
        <begin position="511"/>
        <end position="528"/>
    </location>
</feature>
<evidence type="ECO:0000256" key="8">
    <source>
        <dbReference type="ARBA" id="ARBA00023136"/>
    </source>
</evidence>
<keyword evidence="6 9" id="KW-1133">Transmembrane helix</keyword>
<evidence type="ECO:0000313" key="10">
    <source>
        <dbReference type="EMBL" id="AFZ81573.1"/>
    </source>
</evidence>
<dbReference type="VEuPathDB" id="PiroplasmaDB:BEWA_009870"/>
<keyword evidence="7 9" id="KW-0406">Ion transport</keyword>
<gene>
    <name evidence="10" type="ORF">BEWA_009870</name>
</gene>
<evidence type="ECO:0000256" key="4">
    <source>
        <dbReference type="ARBA" id="ARBA00022692"/>
    </source>
</evidence>
<dbReference type="KEGG" id="beq:BEWA_009870"/>
<sequence length="937" mass="107920">MGILRSETMVHGTLVIPHERAKGCVDLLSRHTNIQYVDMNAKRMDRPYKKYVQRIDKMERMIRVLYEEIAKLPNAKIIKHNIDNFLHYDHMYRLDQVEESLIKLYDQFQMFKENDLLLRSERDNALNEYYVMLVAKKQLNPQVLDRPVSMDIPRASLSLPMGNSDDLSDSKEYLLTDMNRNDTEMASMTPDDSGLQSSRSLSFTNLAGLISSQEKEAFSRAIFRAMRGNVFTIFHDTDDLKDAILSKELIDDEELLADDNKTVFVIYCQSSSTSVTFNKLKKLCNGFQAKLFNWSKTSAETITRLSSLEEIIRDKKRALEAYKKYFRDEIACLLEVIRPDGNSVIEEWCLFCRKEKYLYYILNHFEGSDITLRADCWFPAEEEEKIRQHLLSEKVHGSVNALLLIDNQSGIKATSDHHDQDKSQIPPTYNKTNVISKSFQNVVDTYGVPRYKEVNPAPFTVITFPFLFGIMFGDIAHGLCITIFGLFLIFNYHKLKRKFSSDIAGMIIEGRYMIFLMGMMATYTGFIYNDFLSIPNNFFGTGWVVPPNSSSSRVIDGDGTYFQELVPSKTSFPIFFGLDSAWIGASNEQSMLHSFKMKFSVIVGFLQMAMGIILKGLNSVYFSSKLDFFFEFIPQLAMMCSFVGYMNFLIFYKWMTPVEGHAKPSIISTIIDMCLMKKLDKGSVMYSGQEQVQKALIFVVILAVPLMLIPKPLITLLSARNQERSSFSYDSKRDYEMVYCGDDEDLNLIARKNIPNYPTKRSNAELASVKFKRVESKSSHDQFSVTIQREDDSTLNLESHVQHPHKVKAGDLFIHQFIETIEFSLGTISNTASYLRLWALSLSHQQLSLVFFKQIIFSAFGSTSVFLLVPRLFVQSIFFSFVTFFVMLCMDSLECYLHALRLQWVEFQNKFYKADGVAFKPFNIRLLLNETEAPDFN</sequence>
<comment type="function">
    <text evidence="9">Essential component of the vacuolar proton pump (V-ATPase), a multimeric enzyme that catalyzes the translocation of protons across the membranes. Required for assembly and activity of the V-ATPase.</text>
</comment>
<dbReference type="Pfam" id="PF01496">
    <property type="entry name" value="V_ATPase_I"/>
    <property type="match status" value="1"/>
</dbReference>
<dbReference type="GO" id="GO:0046961">
    <property type="term" value="F:proton-transporting ATPase activity, rotational mechanism"/>
    <property type="evidence" value="ECO:0007669"/>
    <property type="project" value="InterPro"/>
</dbReference>
<dbReference type="EMBL" id="CP001670">
    <property type="protein sequence ID" value="AFZ81573.1"/>
    <property type="molecule type" value="Genomic_DNA"/>
</dbReference>
<evidence type="ECO:0000313" key="11">
    <source>
        <dbReference type="Proteomes" id="UP000031512"/>
    </source>
</evidence>
<feature type="transmembrane region" description="Helical" evidence="9">
    <location>
        <begin position="873"/>
        <end position="893"/>
    </location>
</feature>
<feature type="transmembrane region" description="Helical" evidence="9">
    <location>
        <begin position="629"/>
        <end position="652"/>
    </location>
</feature>
<dbReference type="InterPro" id="IPR026028">
    <property type="entry name" value="V-type_ATPase_116kDa_su_euka"/>
</dbReference>
<evidence type="ECO:0000256" key="6">
    <source>
        <dbReference type="ARBA" id="ARBA00022989"/>
    </source>
</evidence>
<proteinExistence type="inferred from homology"/>
<dbReference type="GO" id="GO:0007035">
    <property type="term" value="P:vacuolar acidification"/>
    <property type="evidence" value="ECO:0007669"/>
    <property type="project" value="TreeGrafter"/>
</dbReference>
<dbReference type="GO" id="GO:0016787">
    <property type="term" value="F:hydrolase activity"/>
    <property type="evidence" value="ECO:0007669"/>
    <property type="project" value="UniProtKB-KW"/>
</dbReference>
<dbReference type="RefSeq" id="XP_004831239.1">
    <property type="nucleotide sequence ID" value="XM_004831182.1"/>
</dbReference>
<evidence type="ECO:0000256" key="2">
    <source>
        <dbReference type="ARBA" id="ARBA00009904"/>
    </source>
</evidence>
<feature type="transmembrane region" description="Helical" evidence="9">
    <location>
        <begin position="695"/>
        <end position="717"/>
    </location>
</feature>
<comment type="subcellular location">
    <subcellularLocation>
        <location evidence="1">Membrane</location>
        <topology evidence="1">Multi-pass membrane protein</topology>
    </subcellularLocation>
</comment>
<name>L0B249_THEEQ</name>
<keyword evidence="11" id="KW-1185">Reference proteome</keyword>
<dbReference type="eggNOG" id="KOG2189">
    <property type="taxonomic scope" value="Eukaryota"/>
</dbReference>
<dbReference type="AlphaFoldDB" id="L0B249"/>
<keyword evidence="5 9" id="KW-0375">Hydrogen ion transport</keyword>
<keyword evidence="10" id="KW-0378">Hydrolase</keyword>
<evidence type="ECO:0000256" key="7">
    <source>
        <dbReference type="ARBA" id="ARBA00023065"/>
    </source>
</evidence>
<feature type="transmembrane region" description="Helical" evidence="9">
    <location>
        <begin position="599"/>
        <end position="617"/>
    </location>
</feature>
<dbReference type="GO" id="GO:0000220">
    <property type="term" value="C:vacuolar proton-transporting V-type ATPase, V0 domain"/>
    <property type="evidence" value="ECO:0007669"/>
    <property type="project" value="InterPro"/>
</dbReference>
<dbReference type="GO" id="GO:0051117">
    <property type="term" value="F:ATPase binding"/>
    <property type="evidence" value="ECO:0007669"/>
    <property type="project" value="TreeGrafter"/>
</dbReference>
<evidence type="ECO:0000256" key="5">
    <source>
        <dbReference type="ARBA" id="ARBA00022781"/>
    </source>
</evidence>
<dbReference type="PANTHER" id="PTHR11629:SF63">
    <property type="entry name" value="V-TYPE PROTON ATPASE SUBUNIT A"/>
    <property type="match status" value="1"/>
</dbReference>
<evidence type="ECO:0000256" key="9">
    <source>
        <dbReference type="RuleBase" id="RU361189"/>
    </source>
</evidence>
<protein>
    <recommendedName>
        <fullName evidence="9">V-type proton ATPase subunit a</fullName>
    </recommendedName>
</protein>
<feature type="transmembrane region" description="Helical" evidence="9">
    <location>
        <begin position="847"/>
        <end position="867"/>
    </location>
</feature>
<dbReference type="InterPro" id="IPR002490">
    <property type="entry name" value="V-ATPase_116kDa_su"/>
</dbReference>
<accession>L0B249</accession>
<dbReference type="Proteomes" id="UP000031512">
    <property type="component" value="Chromosome 3"/>
</dbReference>
<evidence type="ECO:0000256" key="3">
    <source>
        <dbReference type="ARBA" id="ARBA00022448"/>
    </source>
</evidence>
<dbReference type="OrthoDB" id="10264220at2759"/>
<dbReference type="PIRSF" id="PIRSF001293">
    <property type="entry name" value="ATP6V0A1"/>
    <property type="match status" value="1"/>
</dbReference>
<keyword evidence="3 9" id="KW-0813">Transport</keyword>
<dbReference type="GeneID" id="15805427"/>